<evidence type="ECO:0000313" key="2">
    <source>
        <dbReference type="Proteomes" id="UP000639772"/>
    </source>
</evidence>
<accession>A0A835VAK6</accession>
<dbReference type="Proteomes" id="UP000639772">
    <property type="component" value="Unassembled WGS sequence"/>
</dbReference>
<reference evidence="1 2" key="1">
    <citation type="journal article" date="2020" name="Nat. Food">
        <title>A phased Vanilla planifolia genome enables genetic improvement of flavour and production.</title>
        <authorList>
            <person name="Hasing T."/>
            <person name="Tang H."/>
            <person name="Brym M."/>
            <person name="Khazi F."/>
            <person name="Huang T."/>
            <person name="Chambers A.H."/>
        </authorList>
    </citation>
    <scope>NUCLEOTIDE SEQUENCE [LARGE SCALE GENOMIC DNA]</scope>
    <source>
        <tissue evidence="1">Leaf</tissue>
    </source>
</reference>
<sequence>MKMEAVGGGGDEAMEAAVGAVADLAVVDRRADVVYVDAVVGEVCGELEESVEVSLGGERDCYHGNPISSCVCQIFKN</sequence>
<dbReference type="EMBL" id="JADCNM010000002">
    <property type="protein sequence ID" value="KAG0493644.1"/>
    <property type="molecule type" value="Genomic_DNA"/>
</dbReference>
<comment type="caution">
    <text evidence="1">The sequence shown here is derived from an EMBL/GenBank/DDBJ whole genome shotgun (WGS) entry which is preliminary data.</text>
</comment>
<evidence type="ECO:0000313" key="1">
    <source>
        <dbReference type="EMBL" id="KAG0493644.1"/>
    </source>
</evidence>
<protein>
    <submittedName>
        <fullName evidence="1">Uncharacterized protein</fullName>
    </submittedName>
</protein>
<organism evidence="1 2">
    <name type="scientific">Vanilla planifolia</name>
    <name type="common">Vanilla</name>
    <dbReference type="NCBI Taxonomy" id="51239"/>
    <lineage>
        <taxon>Eukaryota</taxon>
        <taxon>Viridiplantae</taxon>
        <taxon>Streptophyta</taxon>
        <taxon>Embryophyta</taxon>
        <taxon>Tracheophyta</taxon>
        <taxon>Spermatophyta</taxon>
        <taxon>Magnoliopsida</taxon>
        <taxon>Liliopsida</taxon>
        <taxon>Asparagales</taxon>
        <taxon>Orchidaceae</taxon>
        <taxon>Vanilloideae</taxon>
        <taxon>Vanilleae</taxon>
        <taxon>Vanilla</taxon>
    </lineage>
</organism>
<dbReference type="AlphaFoldDB" id="A0A835VAK6"/>
<proteinExistence type="predicted"/>
<gene>
    <name evidence="1" type="ORF">HPP92_004638</name>
</gene>
<name>A0A835VAK6_VANPL</name>